<reference evidence="2" key="1">
    <citation type="submission" date="2014-09" db="EMBL/GenBank/DDBJ databases">
        <authorList>
            <person name="Magalhaes I.L.F."/>
            <person name="Oliveira U."/>
            <person name="Santos F.R."/>
            <person name="Vidigal T.H.D.A."/>
            <person name="Brescovit A.D."/>
            <person name="Santos A.J."/>
        </authorList>
    </citation>
    <scope>NUCLEOTIDE SEQUENCE</scope>
    <source>
        <tissue evidence="2">Shoot tissue taken approximately 20 cm above the soil surface</tissue>
    </source>
</reference>
<proteinExistence type="predicted"/>
<feature type="region of interest" description="Disordered" evidence="1">
    <location>
        <begin position="139"/>
        <end position="175"/>
    </location>
</feature>
<reference evidence="2" key="2">
    <citation type="journal article" date="2015" name="Data Brief">
        <title>Shoot transcriptome of the giant reed, Arundo donax.</title>
        <authorList>
            <person name="Barrero R.A."/>
            <person name="Guerrero F.D."/>
            <person name="Moolhuijzen P."/>
            <person name="Goolsby J.A."/>
            <person name="Tidwell J."/>
            <person name="Bellgard S.E."/>
            <person name="Bellgard M.I."/>
        </authorList>
    </citation>
    <scope>NUCLEOTIDE SEQUENCE</scope>
    <source>
        <tissue evidence="2">Shoot tissue taken approximately 20 cm above the soil surface</tissue>
    </source>
</reference>
<dbReference type="AlphaFoldDB" id="A0A0A9HRY1"/>
<name>A0A0A9HRY1_ARUDO</name>
<feature type="compositionally biased region" description="Low complexity" evidence="1">
    <location>
        <begin position="147"/>
        <end position="175"/>
    </location>
</feature>
<protein>
    <submittedName>
        <fullName evidence="2">Uncharacterized protein</fullName>
    </submittedName>
</protein>
<sequence length="235" mass="24942">MCPGLLSASAPRPLAPEPSSLSSLFSLLPSLHHRPPPSPRRATTLPAPSILRSGGATTLPKDWARVLAPPIGGGSRGEARLVMASPPSAPAVNAVLVAAPPSLAVALARRVPATPALRAVGGKARRWWRRRRWTTCARPWTSTPRASCPGSGPRTSPSSATPTPTSSPRSSPLTRSVCPHPPITISFSFLGQCYTASSYYCLLQNILNFREELNVVNRELPIPDISAKKLSVETI</sequence>
<evidence type="ECO:0000256" key="1">
    <source>
        <dbReference type="SAM" id="MobiDB-lite"/>
    </source>
</evidence>
<dbReference type="EMBL" id="GBRH01159317">
    <property type="protein sequence ID" value="JAE38579.1"/>
    <property type="molecule type" value="Transcribed_RNA"/>
</dbReference>
<accession>A0A0A9HRY1</accession>
<evidence type="ECO:0000313" key="2">
    <source>
        <dbReference type="EMBL" id="JAE38579.1"/>
    </source>
</evidence>
<organism evidence="2">
    <name type="scientific">Arundo donax</name>
    <name type="common">Giant reed</name>
    <name type="synonym">Donax arundinaceus</name>
    <dbReference type="NCBI Taxonomy" id="35708"/>
    <lineage>
        <taxon>Eukaryota</taxon>
        <taxon>Viridiplantae</taxon>
        <taxon>Streptophyta</taxon>
        <taxon>Embryophyta</taxon>
        <taxon>Tracheophyta</taxon>
        <taxon>Spermatophyta</taxon>
        <taxon>Magnoliopsida</taxon>
        <taxon>Liliopsida</taxon>
        <taxon>Poales</taxon>
        <taxon>Poaceae</taxon>
        <taxon>PACMAD clade</taxon>
        <taxon>Arundinoideae</taxon>
        <taxon>Arundineae</taxon>
        <taxon>Arundo</taxon>
    </lineage>
</organism>
<feature type="region of interest" description="Disordered" evidence="1">
    <location>
        <begin position="28"/>
        <end position="48"/>
    </location>
</feature>